<dbReference type="PROSITE" id="PS51747">
    <property type="entry name" value="CYT_DCMP_DEAMINASES_2"/>
    <property type="match status" value="1"/>
</dbReference>
<dbReference type="HAMAP" id="MF_00972">
    <property type="entry name" value="tRNA_aden_deaminase"/>
    <property type="match status" value="1"/>
</dbReference>
<name>A0A2W5X0M0_9CAUL</name>
<feature type="binding site" evidence="8">
    <location>
        <position position="95"/>
    </location>
    <ligand>
        <name>Zn(2+)</name>
        <dbReference type="ChEBI" id="CHEBI:29105"/>
        <note>catalytic</note>
    </ligand>
</feature>
<comment type="function">
    <text evidence="8">Catalyzes the deamination of adenosine to inosine at the wobble position 34 of tRNA(Arg2).</text>
</comment>
<dbReference type="GO" id="GO:0052717">
    <property type="term" value="F:tRNA-specific adenosine-34 deaminase activity"/>
    <property type="evidence" value="ECO:0007669"/>
    <property type="project" value="UniProtKB-UniRule"/>
</dbReference>
<evidence type="ECO:0000313" key="10">
    <source>
        <dbReference type="EMBL" id="PZR34004.1"/>
    </source>
</evidence>
<dbReference type="EC" id="3.5.4.33" evidence="8"/>
<feature type="binding site" evidence="8">
    <location>
        <position position="65"/>
    </location>
    <ligand>
        <name>Zn(2+)</name>
        <dbReference type="ChEBI" id="CHEBI:29105"/>
        <note>catalytic</note>
    </ligand>
</feature>
<comment type="caution">
    <text evidence="10">The sequence shown here is derived from an EMBL/GenBank/DDBJ whole genome shotgun (WGS) entry which is preliminary data.</text>
</comment>
<evidence type="ECO:0000256" key="6">
    <source>
        <dbReference type="ARBA" id="ARBA00022833"/>
    </source>
</evidence>
<gene>
    <name evidence="8" type="primary">tadA</name>
    <name evidence="10" type="ORF">DI526_11635</name>
</gene>
<evidence type="ECO:0000259" key="9">
    <source>
        <dbReference type="PROSITE" id="PS51747"/>
    </source>
</evidence>
<dbReference type="InterPro" id="IPR016193">
    <property type="entry name" value="Cytidine_deaminase-like"/>
</dbReference>
<comment type="similarity">
    <text evidence="1">Belongs to the cytidine and deoxycytidylate deaminase family. ADAT2 subfamily.</text>
</comment>
<keyword evidence="4 8" id="KW-0479">Metal-binding</keyword>
<evidence type="ECO:0000313" key="11">
    <source>
        <dbReference type="Proteomes" id="UP000249393"/>
    </source>
</evidence>
<dbReference type="RefSeq" id="WP_304277839.1">
    <property type="nucleotide sequence ID" value="NZ_QFQZ01000033.1"/>
</dbReference>
<sequence length="165" mass="17470">MRTDQDEDQGSEQDRRMMRLALDAARAAAEAGETPVGAVILDPKTGEIIATAGNGPIAAHDPTAHAEIAAMRAAAAKLKNYRLTDLTLVVTLEPCAMCAGAISHARIGRVVFGAEDPKGGAVVHGPKFFAQPTCHWRPEVTGGVLAQESAELLRGFFRARRKSKG</sequence>
<dbReference type="CDD" id="cd01285">
    <property type="entry name" value="nucleoside_deaminase"/>
    <property type="match status" value="1"/>
</dbReference>
<dbReference type="Pfam" id="PF00383">
    <property type="entry name" value="dCMP_cyt_deam_1"/>
    <property type="match status" value="1"/>
</dbReference>
<dbReference type="GO" id="GO:0002100">
    <property type="term" value="P:tRNA wobble adenosine to inosine editing"/>
    <property type="evidence" value="ECO:0007669"/>
    <property type="project" value="UniProtKB-UniRule"/>
</dbReference>
<reference evidence="10 11" key="1">
    <citation type="submission" date="2017-08" db="EMBL/GenBank/DDBJ databases">
        <title>Infants hospitalized years apart are colonized by the same room-sourced microbial strains.</title>
        <authorList>
            <person name="Brooks B."/>
            <person name="Olm M.R."/>
            <person name="Firek B.A."/>
            <person name="Baker R."/>
            <person name="Thomas B.C."/>
            <person name="Morowitz M.J."/>
            <person name="Banfield J.F."/>
        </authorList>
    </citation>
    <scope>NUCLEOTIDE SEQUENCE [LARGE SCALE GENOMIC DNA]</scope>
    <source>
        <strain evidence="10">S2_003_000_R2_4</strain>
    </source>
</reference>
<evidence type="ECO:0000256" key="4">
    <source>
        <dbReference type="ARBA" id="ARBA00022723"/>
    </source>
</evidence>
<dbReference type="GO" id="GO:0008270">
    <property type="term" value="F:zinc ion binding"/>
    <property type="evidence" value="ECO:0007669"/>
    <property type="project" value="UniProtKB-UniRule"/>
</dbReference>
<accession>A0A2W5X0M0</accession>
<keyword evidence="3 8" id="KW-0819">tRNA processing</keyword>
<evidence type="ECO:0000256" key="2">
    <source>
        <dbReference type="ARBA" id="ARBA00011738"/>
    </source>
</evidence>
<keyword evidence="5 8" id="KW-0378">Hydrolase</keyword>
<dbReference type="InterPro" id="IPR002125">
    <property type="entry name" value="CMP_dCMP_dom"/>
</dbReference>
<dbReference type="SUPFAM" id="SSF53927">
    <property type="entry name" value="Cytidine deaminase-like"/>
    <property type="match status" value="1"/>
</dbReference>
<dbReference type="Proteomes" id="UP000249393">
    <property type="component" value="Unassembled WGS sequence"/>
</dbReference>
<feature type="active site" description="Proton donor" evidence="8">
    <location>
        <position position="67"/>
    </location>
</feature>
<evidence type="ECO:0000256" key="1">
    <source>
        <dbReference type="ARBA" id="ARBA00010669"/>
    </source>
</evidence>
<dbReference type="AlphaFoldDB" id="A0A2W5X0M0"/>
<evidence type="ECO:0000256" key="3">
    <source>
        <dbReference type="ARBA" id="ARBA00022694"/>
    </source>
</evidence>
<dbReference type="NCBIfam" id="NF008113">
    <property type="entry name" value="PRK10860.1"/>
    <property type="match status" value="1"/>
</dbReference>
<dbReference type="PROSITE" id="PS00903">
    <property type="entry name" value="CYT_DCMP_DEAMINASES_1"/>
    <property type="match status" value="1"/>
</dbReference>
<dbReference type="InterPro" id="IPR016192">
    <property type="entry name" value="APOBEC/CMP_deaminase_Zn-bd"/>
</dbReference>
<evidence type="ECO:0000256" key="8">
    <source>
        <dbReference type="HAMAP-Rule" id="MF_00972"/>
    </source>
</evidence>
<dbReference type="Gene3D" id="3.40.140.10">
    <property type="entry name" value="Cytidine Deaminase, domain 2"/>
    <property type="match status" value="1"/>
</dbReference>
<dbReference type="InterPro" id="IPR028883">
    <property type="entry name" value="tRNA_aden_deaminase"/>
</dbReference>
<feature type="binding site" evidence="8">
    <location>
        <position position="98"/>
    </location>
    <ligand>
        <name>Zn(2+)</name>
        <dbReference type="ChEBI" id="CHEBI:29105"/>
        <note>catalytic</note>
    </ligand>
</feature>
<dbReference type="EMBL" id="QFQZ01000033">
    <property type="protein sequence ID" value="PZR34004.1"/>
    <property type="molecule type" value="Genomic_DNA"/>
</dbReference>
<dbReference type="PANTHER" id="PTHR11079:SF202">
    <property type="entry name" value="TRNA-SPECIFIC ADENOSINE DEAMINASE"/>
    <property type="match status" value="1"/>
</dbReference>
<dbReference type="PANTHER" id="PTHR11079">
    <property type="entry name" value="CYTOSINE DEAMINASE FAMILY MEMBER"/>
    <property type="match status" value="1"/>
</dbReference>
<comment type="subunit">
    <text evidence="2 8">Homodimer.</text>
</comment>
<organism evidence="10 11">
    <name type="scientific">Caulobacter segnis</name>
    <dbReference type="NCBI Taxonomy" id="88688"/>
    <lineage>
        <taxon>Bacteria</taxon>
        <taxon>Pseudomonadati</taxon>
        <taxon>Pseudomonadota</taxon>
        <taxon>Alphaproteobacteria</taxon>
        <taxon>Caulobacterales</taxon>
        <taxon>Caulobacteraceae</taxon>
        <taxon>Caulobacter</taxon>
    </lineage>
</organism>
<evidence type="ECO:0000256" key="7">
    <source>
        <dbReference type="ARBA" id="ARBA00048045"/>
    </source>
</evidence>
<protein>
    <recommendedName>
        <fullName evidence="8">tRNA-specific adenosine deaminase</fullName>
        <ecNumber evidence="8">3.5.4.33</ecNumber>
    </recommendedName>
</protein>
<comment type="cofactor">
    <cofactor evidence="8">
        <name>Zn(2+)</name>
        <dbReference type="ChEBI" id="CHEBI:29105"/>
    </cofactor>
    <text evidence="8">Binds 1 zinc ion per subunit.</text>
</comment>
<keyword evidence="6 8" id="KW-0862">Zinc</keyword>
<evidence type="ECO:0000256" key="5">
    <source>
        <dbReference type="ARBA" id="ARBA00022801"/>
    </source>
</evidence>
<comment type="catalytic activity">
    <reaction evidence="7 8">
        <text>adenosine(34) in tRNA + H2O + H(+) = inosine(34) in tRNA + NH4(+)</text>
        <dbReference type="Rhea" id="RHEA:43168"/>
        <dbReference type="Rhea" id="RHEA-COMP:10373"/>
        <dbReference type="Rhea" id="RHEA-COMP:10374"/>
        <dbReference type="ChEBI" id="CHEBI:15377"/>
        <dbReference type="ChEBI" id="CHEBI:15378"/>
        <dbReference type="ChEBI" id="CHEBI:28938"/>
        <dbReference type="ChEBI" id="CHEBI:74411"/>
        <dbReference type="ChEBI" id="CHEBI:82852"/>
        <dbReference type="EC" id="3.5.4.33"/>
    </reaction>
</comment>
<feature type="domain" description="CMP/dCMP-type deaminase" evidence="9">
    <location>
        <begin position="12"/>
        <end position="123"/>
    </location>
</feature>
<proteinExistence type="inferred from homology"/>